<dbReference type="EMBL" id="KV429054">
    <property type="protein sequence ID" value="KZT69984.1"/>
    <property type="molecule type" value="Genomic_DNA"/>
</dbReference>
<sequence length="218" mass="22800">MSGLTLGKSDAVAYGAGGGHPVTIPKGEPFAGRTSGGGTRGEVYGTSEYGSGYPGLSAGSVSDRNLPFVFWPVVWRSRGYGAPYLYSPEYGTPWNTSRPGGPLAELVLASSTSNNTFYVISDNSTVASLIAALSRNCTAGTGAALSQAPSPFNATASEPQPEQAVQYFRASSVVLLLDGYNDTSALGNGHGRDRERDRGGAARLGEHDASDVLERYHW</sequence>
<evidence type="ECO:0000313" key="2">
    <source>
        <dbReference type="EMBL" id="KZT69984.1"/>
    </source>
</evidence>
<dbReference type="Proteomes" id="UP000076727">
    <property type="component" value="Unassembled WGS sequence"/>
</dbReference>
<name>A0A165QVF8_9APHY</name>
<feature type="compositionally biased region" description="Basic and acidic residues" evidence="1">
    <location>
        <begin position="190"/>
        <end position="206"/>
    </location>
</feature>
<protein>
    <submittedName>
        <fullName evidence="2">Uncharacterized protein</fullName>
    </submittedName>
</protein>
<evidence type="ECO:0000313" key="3">
    <source>
        <dbReference type="Proteomes" id="UP000076727"/>
    </source>
</evidence>
<organism evidence="2 3">
    <name type="scientific">Daedalea quercina L-15889</name>
    <dbReference type="NCBI Taxonomy" id="1314783"/>
    <lineage>
        <taxon>Eukaryota</taxon>
        <taxon>Fungi</taxon>
        <taxon>Dikarya</taxon>
        <taxon>Basidiomycota</taxon>
        <taxon>Agaricomycotina</taxon>
        <taxon>Agaricomycetes</taxon>
        <taxon>Polyporales</taxon>
        <taxon>Fomitopsis</taxon>
    </lineage>
</organism>
<feature type="region of interest" description="Disordered" evidence="1">
    <location>
        <begin position="185"/>
        <end position="206"/>
    </location>
</feature>
<dbReference type="AlphaFoldDB" id="A0A165QVF8"/>
<dbReference type="OrthoDB" id="3365917at2759"/>
<gene>
    <name evidence="2" type="ORF">DAEQUDRAFT_725971</name>
</gene>
<proteinExistence type="predicted"/>
<reference evidence="2 3" key="1">
    <citation type="journal article" date="2016" name="Mol. Biol. Evol.">
        <title>Comparative Genomics of Early-Diverging Mushroom-Forming Fungi Provides Insights into the Origins of Lignocellulose Decay Capabilities.</title>
        <authorList>
            <person name="Nagy L.G."/>
            <person name="Riley R."/>
            <person name="Tritt A."/>
            <person name="Adam C."/>
            <person name="Daum C."/>
            <person name="Floudas D."/>
            <person name="Sun H."/>
            <person name="Yadav J.S."/>
            <person name="Pangilinan J."/>
            <person name="Larsson K.H."/>
            <person name="Matsuura K."/>
            <person name="Barry K."/>
            <person name="Labutti K."/>
            <person name="Kuo R."/>
            <person name="Ohm R.A."/>
            <person name="Bhattacharya S.S."/>
            <person name="Shirouzu T."/>
            <person name="Yoshinaga Y."/>
            <person name="Martin F.M."/>
            <person name="Grigoriev I.V."/>
            <person name="Hibbett D.S."/>
        </authorList>
    </citation>
    <scope>NUCLEOTIDE SEQUENCE [LARGE SCALE GENOMIC DNA]</scope>
    <source>
        <strain evidence="2 3">L-15889</strain>
    </source>
</reference>
<keyword evidence="3" id="KW-1185">Reference proteome</keyword>
<evidence type="ECO:0000256" key="1">
    <source>
        <dbReference type="SAM" id="MobiDB-lite"/>
    </source>
</evidence>
<accession>A0A165QVF8</accession>